<evidence type="ECO:0000256" key="1">
    <source>
        <dbReference type="ARBA" id="ARBA00004370"/>
    </source>
</evidence>
<evidence type="ECO:0000256" key="12">
    <source>
        <dbReference type="ARBA" id="ARBA00048947"/>
    </source>
</evidence>
<evidence type="ECO:0000256" key="11">
    <source>
        <dbReference type="ARBA" id="ARBA00048580"/>
    </source>
</evidence>
<comment type="catalytic activity">
    <reaction evidence="10">
        <text>N-hexadecanoyl-1-(9Z-octadecenoyl)-sn-glycero-3-phosphoethanolamine + H2O = N-hexadecanoylethanolamine + 1-(9Z-octadecenoyl)-sn-glycero-3-phosphate + H(+)</text>
        <dbReference type="Rhea" id="RHEA:53168"/>
        <dbReference type="ChEBI" id="CHEBI:15377"/>
        <dbReference type="ChEBI" id="CHEBI:15378"/>
        <dbReference type="ChEBI" id="CHEBI:71464"/>
        <dbReference type="ChEBI" id="CHEBI:74544"/>
        <dbReference type="ChEBI" id="CHEBI:85217"/>
    </reaction>
    <physiologicalReaction direction="left-to-right" evidence="10">
        <dbReference type="Rhea" id="RHEA:53169"/>
    </physiologicalReaction>
</comment>
<evidence type="ECO:0000256" key="6">
    <source>
        <dbReference type="ARBA" id="ARBA00023098"/>
    </source>
</evidence>
<comment type="similarity">
    <text evidence="2">Belongs to the glycerophosphoryl diester phosphodiesterase family.</text>
</comment>
<keyword evidence="4" id="KW-0378">Hydrolase</keyword>
<dbReference type="PANTHER" id="PTHR42758:SF2">
    <property type="entry name" value="PHOSPHATIDYLGLYCEROL PHOSPHOLIPASE C"/>
    <property type="match status" value="1"/>
</dbReference>
<dbReference type="InParanoid" id="A0A6P8J856"/>
<gene>
    <name evidence="16" type="primary">LOC116307231</name>
</gene>
<evidence type="ECO:0000256" key="4">
    <source>
        <dbReference type="ARBA" id="ARBA00022801"/>
    </source>
</evidence>
<evidence type="ECO:0000256" key="8">
    <source>
        <dbReference type="ARBA" id="ARBA00036083"/>
    </source>
</evidence>
<dbReference type="PANTHER" id="PTHR42758">
    <property type="entry name" value="PHOSPHATIDYLGLYCEROL PHOSPHOLIPASE C"/>
    <property type="match status" value="1"/>
</dbReference>
<proteinExistence type="inferred from homology"/>
<evidence type="ECO:0000313" key="15">
    <source>
        <dbReference type="Proteomes" id="UP000515163"/>
    </source>
</evidence>
<dbReference type="SUPFAM" id="SSF51695">
    <property type="entry name" value="PLC-like phosphodiesterases"/>
    <property type="match status" value="1"/>
</dbReference>
<dbReference type="GO" id="GO:0046475">
    <property type="term" value="P:glycerophospholipid catabolic process"/>
    <property type="evidence" value="ECO:0007669"/>
    <property type="project" value="TreeGrafter"/>
</dbReference>
<dbReference type="Pfam" id="PF03009">
    <property type="entry name" value="GDPD"/>
    <property type="match status" value="1"/>
</dbReference>
<evidence type="ECO:0000256" key="9">
    <source>
        <dbReference type="ARBA" id="ARBA00047392"/>
    </source>
</evidence>
<dbReference type="FunFam" id="3.20.20.190:FF:000017">
    <property type="entry name" value="glycerophosphodiester phosphodiesterase domain-containing protein 1"/>
    <property type="match status" value="1"/>
</dbReference>
<dbReference type="OrthoDB" id="1058301at2759"/>
<protein>
    <submittedName>
        <fullName evidence="16">Lysophospholipase D GDPD1-like</fullName>
    </submittedName>
</protein>
<organism evidence="15 16">
    <name type="scientific">Actinia tenebrosa</name>
    <name type="common">Australian red waratah sea anemone</name>
    <dbReference type="NCBI Taxonomy" id="6105"/>
    <lineage>
        <taxon>Eukaryota</taxon>
        <taxon>Metazoa</taxon>
        <taxon>Cnidaria</taxon>
        <taxon>Anthozoa</taxon>
        <taxon>Hexacorallia</taxon>
        <taxon>Actiniaria</taxon>
        <taxon>Actiniidae</taxon>
        <taxon>Actinia</taxon>
    </lineage>
</organism>
<evidence type="ECO:0000256" key="3">
    <source>
        <dbReference type="ARBA" id="ARBA00022692"/>
    </source>
</evidence>
<comment type="subcellular location">
    <subcellularLocation>
        <location evidence="1">Membrane</location>
    </subcellularLocation>
</comment>
<dbReference type="RefSeq" id="XP_031573250.1">
    <property type="nucleotide sequence ID" value="XM_031717390.1"/>
</dbReference>
<evidence type="ECO:0000256" key="7">
    <source>
        <dbReference type="ARBA" id="ARBA00023136"/>
    </source>
</evidence>
<reference evidence="16" key="1">
    <citation type="submission" date="2025-08" db="UniProtKB">
        <authorList>
            <consortium name="RefSeq"/>
        </authorList>
    </citation>
    <scope>IDENTIFICATION</scope>
    <source>
        <tissue evidence="16">Tentacle</tissue>
    </source>
</reference>
<feature type="domain" description="GP-PDE" evidence="14">
    <location>
        <begin position="40"/>
        <end position="309"/>
    </location>
</feature>
<evidence type="ECO:0000313" key="16">
    <source>
        <dbReference type="RefSeq" id="XP_031573250.1"/>
    </source>
</evidence>
<keyword evidence="15" id="KW-1185">Reference proteome</keyword>
<comment type="catalytic activity">
    <reaction evidence="12">
        <text>N,1-di-(9Z-octadecenoyl)-sn-glycero-3-phosphoethanolamine + H2O = N-(9Z-octadecenoyl) ethanolamine + 1-(9Z-octadecenoyl)-sn-glycero-3-phosphate + H(+)</text>
        <dbReference type="Rhea" id="RHEA:56460"/>
        <dbReference type="ChEBI" id="CHEBI:15377"/>
        <dbReference type="ChEBI" id="CHEBI:15378"/>
        <dbReference type="ChEBI" id="CHEBI:71466"/>
        <dbReference type="ChEBI" id="CHEBI:74544"/>
        <dbReference type="ChEBI" id="CHEBI:85222"/>
    </reaction>
    <physiologicalReaction direction="left-to-right" evidence="12">
        <dbReference type="Rhea" id="RHEA:56461"/>
    </physiologicalReaction>
</comment>
<name>A0A6P8J856_ACTTE</name>
<dbReference type="FunCoup" id="A0A6P8J856">
    <property type="interactions" value="546"/>
</dbReference>
<dbReference type="Gene3D" id="3.20.20.190">
    <property type="entry name" value="Phosphatidylinositol (PI) phosphodiesterase"/>
    <property type="match status" value="1"/>
</dbReference>
<feature type="transmembrane region" description="Helical" evidence="13">
    <location>
        <begin position="200"/>
        <end position="221"/>
    </location>
</feature>
<evidence type="ECO:0000256" key="2">
    <source>
        <dbReference type="ARBA" id="ARBA00007277"/>
    </source>
</evidence>
<dbReference type="PROSITE" id="PS51704">
    <property type="entry name" value="GP_PDE"/>
    <property type="match status" value="1"/>
</dbReference>
<dbReference type="GO" id="GO:0004622">
    <property type="term" value="F:phosphatidylcholine lysophospholipase activity"/>
    <property type="evidence" value="ECO:0007669"/>
    <property type="project" value="TreeGrafter"/>
</dbReference>
<comment type="catalytic activity">
    <reaction evidence="9">
        <text>N-(5Z,8Z,11Z,14Z-eicosatetraenoyl)-1-(9Z-octadecenoyl)-sn-glycero-3-phosphoethanolamine + H2O = N-(5Z,8Z,11Z,14Z-eicosatetraenoyl)-ethanolamine + 1-(9Z-octadecenoyl)-sn-glycero-3-phosphate + H(+)</text>
        <dbReference type="Rhea" id="RHEA:45544"/>
        <dbReference type="ChEBI" id="CHEBI:2700"/>
        <dbReference type="ChEBI" id="CHEBI:15377"/>
        <dbReference type="ChEBI" id="CHEBI:15378"/>
        <dbReference type="ChEBI" id="CHEBI:74544"/>
        <dbReference type="ChEBI" id="CHEBI:85223"/>
    </reaction>
    <physiologicalReaction direction="left-to-right" evidence="9">
        <dbReference type="Rhea" id="RHEA:45545"/>
    </physiologicalReaction>
</comment>
<dbReference type="GeneID" id="116307231"/>
<evidence type="ECO:0000256" key="10">
    <source>
        <dbReference type="ARBA" id="ARBA00047538"/>
    </source>
</evidence>
<dbReference type="GO" id="GO:0008081">
    <property type="term" value="F:phosphoric diester hydrolase activity"/>
    <property type="evidence" value="ECO:0007669"/>
    <property type="project" value="InterPro"/>
</dbReference>
<sequence>MYQYVLPVVLPLVGGYILSSAILFYRPELIHTKKKTKFRCRHISHRGGAGENRENTMTAFRHAIENGSEMLEIDLQLTADNQVVVCHDDNLLRVAGLDCNVSKLNYQDLPPLMRRIPIQFHPGEICSPKNDDRQIPLLSSVFEAFPDIPINIDIKFNSDELIEKTNQLICEYNREHLCAWGNVNSDITERCHKHNPNIPLLFSFHRCGILLLLFYTGLLPFVPLKESFLEIMLPKVMLRRFEIPGSLRLICYLADWLLIRPSLFKHLEKRGIQTYLWVLNEDEEFELAFDRLKVAGVMTDYPVKLMEYLKTRDTNNESNHLLN</sequence>
<dbReference type="CDD" id="cd08612">
    <property type="entry name" value="GDPD_GDE4"/>
    <property type="match status" value="1"/>
</dbReference>
<dbReference type="Proteomes" id="UP000515163">
    <property type="component" value="Unplaced"/>
</dbReference>
<dbReference type="KEGG" id="aten:116307231"/>
<feature type="transmembrane region" description="Helical" evidence="13">
    <location>
        <begin position="6"/>
        <end position="25"/>
    </location>
</feature>
<evidence type="ECO:0000256" key="5">
    <source>
        <dbReference type="ARBA" id="ARBA00022989"/>
    </source>
</evidence>
<keyword evidence="5 13" id="KW-1133">Transmembrane helix</keyword>
<dbReference type="InterPro" id="IPR017946">
    <property type="entry name" value="PLC-like_Pdiesterase_TIM-brl"/>
</dbReference>
<evidence type="ECO:0000259" key="14">
    <source>
        <dbReference type="PROSITE" id="PS51704"/>
    </source>
</evidence>
<keyword evidence="6" id="KW-0443">Lipid metabolism</keyword>
<keyword evidence="3 13" id="KW-0812">Transmembrane</keyword>
<dbReference type="InterPro" id="IPR030395">
    <property type="entry name" value="GP_PDE_dom"/>
</dbReference>
<accession>A0A6P8J856</accession>
<comment type="catalytic activity">
    <reaction evidence="8">
        <text>1-O-hexadecyl-sn-glycero-3-phosphocholine + H2O = 1-O-hexadecyl-sn-glycero-3-phosphate + choline + H(+)</text>
        <dbReference type="Rhea" id="RHEA:41143"/>
        <dbReference type="ChEBI" id="CHEBI:15354"/>
        <dbReference type="ChEBI" id="CHEBI:15377"/>
        <dbReference type="ChEBI" id="CHEBI:15378"/>
        <dbReference type="ChEBI" id="CHEBI:64496"/>
        <dbReference type="ChEBI" id="CHEBI:77580"/>
    </reaction>
    <physiologicalReaction direction="left-to-right" evidence="8">
        <dbReference type="Rhea" id="RHEA:41144"/>
    </physiologicalReaction>
</comment>
<keyword evidence="7 13" id="KW-0472">Membrane</keyword>
<comment type="catalytic activity">
    <reaction evidence="11">
        <text>1-O-(1Z-octadecenyl)-sn-glycero-3-phospho-N-hexadecanoyl-ethanolamine + H2O = 1-O-(1Z-octadecenyl)-sn-glycero-3-phosphate + N-hexadecanoylethanolamine + H(+)</text>
        <dbReference type="Rhea" id="RHEA:53184"/>
        <dbReference type="ChEBI" id="CHEBI:15377"/>
        <dbReference type="ChEBI" id="CHEBI:15378"/>
        <dbReference type="ChEBI" id="CHEBI:71464"/>
        <dbReference type="ChEBI" id="CHEBI:137009"/>
        <dbReference type="ChEBI" id="CHEBI:137017"/>
    </reaction>
    <physiologicalReaction direction="left-to-right" evidence="11">
        <dbReference type="Rhea" id="RHEA:53185"/>
    </physiologicalReaction>
</comment>
<evidence type="ECO:0000256" key="13">
    <source>
        <dbReference type="SAM" id="Phobius"/>
    </source>
</evidence>
<dbReference type="InterPro" id="IPR052271">
    <property type="entry name" value="GDPD-Related"/>
</dbReference>
<dbReference type="GO" id="GO:0005789">
    <property type="term" value="C:endoplasmic reticulum membrane"/>
    <property type="evidence" value="ECO:0007669"/>
    <property type="project" value="TreeGrafter"/>
</dbReference>
<dbReference type="AlphaFoldDB" id="A0A6P8J856"/>